<dbReference type="AlphaFoldDB" id="J9FPU2"/>
<organism evidence="1">
    <name type="scientific">gut metagenome</name>
    <dbReference type="NCBI Taxonomy" id="749906"/>
    <lineage>
        <taxon>unclassified sequences</taxon>
        <taxon>metagenomes</taxon>
        <taxon>organismal metagenomes</taxon>
    </lineage>
</organism>
<proteinExistence type="predicted"/>
<evidence type="ECO:0000313" key="1">
    <source>
        <dbReference type="EMBL" id="EJW96971.1"/>
    </source>
</evidence>
<protein>
    <submittedName>
        <fullName evidence="1">Uncharacterized protein</fullName>
    </submittedName>
</protein>
<name>J9FPU2_9ZZZZ</name>
<comment type="caution">
    <text evidence="1">The sequence shown here is derived from an EMBL/GenBank/DDBJ whole genome shotgun (WGS) entry which is preliminary data.</text>
</comment>
<dbReference type="EMBL" id="AMCI01005005">
    <property type="protein sequence ID" value="EJW96971.1"/>
    <property type="molecule type" value="Genomic_DNA"/>
</dbReference>
<sequence length="89" mass="10177">MFHRDFSRGNLLIGCDAQGRPQVEIIDLNRIRFRSVSLAEGMANFDRLPASAEMKRWMAEGYAEVRGVSVEQCLMLWPQGETYAPLNEE</sequence>
<reference evidence="1" key="1">
    <citation type="journal article" date="2012" name="PLoS ONE">
        <title>Gene sets for utilization of primary and secondary nutrition supplies in the distal gut of endangered iberian lynx.</title>
        <authorList>
            <person name="Alcaide M."/>
            <person name="Messina E."/>
            <person name="Richter M."/>
            <person name="Bargiela R."/>
            <person name="Peplies J."/>
            <person name="Huws S.A."/>
            <person name="Newbold C.J."/>
            <person name="Golyshin P.N."/>
            <person name="Simon M.A."/>
            <person name="Lopez G."/>
            <person name="Yakimov M.M."/>
            <person name="Ferrer M."/>
        </authorList>
    </citation>
    <scope>NUCLEOTIDE SEQUENCE</scope>
</reference>
<gene>
    <name evidence="1" type="ORF">EVA_14918</name>
</gene>
<accession>J9FPU2</accession>